<sequence>MLRICAIVLVFCFVASACPFVKSYEVEPVVAQCSGWGSGYVSQVVTCNFDSLAYCELFIGASPGKGKYQLEVWDYLNGQRVALSEPVAASREYHWLQFKQWQSTGIFVKGRKYEFRFKRGSDDSINCYYHDGNPYPKKYGWMEVDSDSEPEKDLACRVYGRMNTVDSTYWGVNPGFNDWDSPEFLLKWVALAETAGVGMARCPIPWTWRQPDSSAQLFDFTGPDIAHEYIHDSACCEVLGNLSLCPKWVSTRVDSVVGNIMYWSENCAPRNLFEDIDSDSNYWARFSEATVKHFGNNVHTWEIWNEPNDNCTTNVLGVDGWWRRSNSGYYGTDTTLRGLCSLYVRLCYVANSAIKIVRFHENDRVLIGSLARVNDSSAIQSLVMGKTWLRTFYEIATGPWNLGVFWDGVSVHPYQNRPGLDPDGFEADAETLRAIMRAHGHDGELWITEMGWDTSNLLQQANDVCETFVCAKASEALPAGGYDRMCWYNFRDFGWHCGLLDSAMNVKRPSFYAFKQAGSSLTGQRFTRRVLLGDQRDDLVRVYEFEDLASPRRMWVGWKNGSTRPDGGSVGVEIPVRADALAAESLAYDTQTPAFEVRPGLDGWLSLGLNERPIFVREIGSPKRPDLVVDSVKVAPEEPKVGKVMTVRAWVRNIGNRETPEGLQTRVDFYLNGKLIGSDQSVRPIRPGETKCFESGWNEVMPEMRGSGLFSAKVNQDQRYVELEMDNNAGYAHGEIR</sequence>
<dbReference type="Gene3D" id="3.20.20.80">
    <property type="entry name" value="Glycosidases"/>
    <property type="match status" value="1"/>
</dbReference>
<evidence type="ECO:0000313" key="3">
    <source>
        <dbReference type="EMBL" id="OYD15676.1"/>
    </source>
</evidence>
<dbReference type="InterPro" id="IPR013783">
    <property type="entry name" value="Ig-like_fold"/>
</dbReference>
<dbReference type="PANTHER" id="PTHR12631">
    <property type="entry name" value="ALPHA-L-IDURONIDASE"/>
    <property type="match status" value="1"/>
</dbReference>
<accession>A0A235BTX1</accession>
<evidence type="ECO:0000256" key="1">
    <source>
        <dbReference type="SAM" id="SignalP"/>
    </source>
</evidence>
<feature type="signal peptide" evidence="1">
    <location>
        <begin position="1"/>
        <end position="17"/>
    </location>
</feature>
<dbReference type="PANTHER" id="PTHR12631:SF10">
    <property type="entry name" value="BETA-XYLOSIDASE-LIKE PROTEIN-RELATED"/>
    <property type="match status" value="1"/>
</dbReference>
<dbReference type="InterPro" id="IPR017853">
    <property type="entry name" value="GH"/>
</dbReference>
<feature type="domain" description="CARDB" evidence="2">
    <location>
        <begin position="624"/>
        <end position="729"/>
    </location>
</feature>
<proteinExistence type="predicted"/>
<reference evidence="3 4" key="1">
    <citation type="submission" date="2017-07" db="EMBL/GenBank/DDBJ databases">
        <title>Recovery of genomes from metagenomes via a dereplication, aggregation, and scoring strategy.</title>
        <authorList>
            <person name="Sieber C.M."/>
            <person name="Probst A.J."/>
            <person name="Sharrar A."/>
            <person name="Thomas B.C."/>
            <person name="Hess M."/>
            <person name="Tringe S.G."/>
            <person name="Banfield J.F."/>
        </authorList>
    </citation>
    <scope>NUCLEOTIDE SEQUENCE [LARGE SCALE GENOMIC DNA]</scope>
    <source>
        <strain evidence="3">JGI_Cruoil_03_51_56</strain>
    </source>
</reference>
<comment type="caution">
    <text evidence="3">The sequence shown here is derived from an EMBL/GenBank/DDBJ whole genome shotgun (WGS) entry which is preliminary data.</text>
</comment>
<evidence type="ECO:0000313" key="4">
    <source>
        <dbReference type="Proteomes" id="UP000215559"/>
    </source>
</evidence>
<gene>
    <name evidence="3" type="ORF">CH330_05050</name>
</gene>
<name>A0A235BTX1_UNCW3</name>
<dbReference type="Proteomes" id="UP000215559">
    <property type="component" value="Unassembled WGS sequence"/>
</dbReference>
<dbReference type="Gene3D" id="2.60.40.10">
    <property type="entry name" value="Immunoglobulins"/>
    <property type="match status" value="1"/>
</dbReference>
<evidence type="ECO:0000259" key="2">
    <source>
        <dbReference type="Pfam" id="PF07705"/>
    </source>
</evidence>
<feature type="chain" id="PRO_5013394052" description="CARDB domain-containing protein" evidence="1">
    <location>
        <begin position="18"/>
        <end position="737"/>
    </location>
</feature>
<keyword evidence="1" id="KW-0732">Signal</keyword>
<organism evidence="3 4">
    <name type="scientific">candidate division WOR-3 bacterium JGI_Cruoil_03_51_56</name>
    <dbReference type="NCBI Taxonomy" id="1973747"/>
    <lineage>
        <taxon>Bacteria</taxon>
        <taxon>Bacteria division WOR-3</taxon>
    </lineage>
</organism>
<dbReference type="SUPFAM" id="SSF51445">
    <property type="entry name" value="(Trans)glycosidases"/>
    <property type="match status" value="1"/>
</dbReference>
<dbReference type="GO" id="GO:0004553">
    <property type="term" value="F:hydrolase activity, hydrolyzing O-glycosyl compounds"/>
    <property type="evidence" value="ECO:0007669"/>
    <property type="project" value="TreeGrafter"/>
</dbReference>
<protein>
    <recommendedName>
        <fullName evidence="2">CARDB domain-containing protein</fullName>
    </recommendedName>
</protein>
<dbReference type="PROSITE" id="PS51257">
    <property type="entry name" value="PROKAR_LIPOPROTEIN"/>
    <property type="match status" value="1"/>
</dbReference>
<dbReference type="InterPro" id="IPR051923">
    <property type="entry name" value="Glycosyl_Hydrolase_39"/>
</dbReference>
<dbReference type="AlphaFoldDB" id="A0A235BTX1"/>
<dbReference type="InterPro" id="IPR011635">
    <property type="entry name" value="CARDB"/>
</dbReference>
<dbReference type="EMBL" id="NOZP01000089">
    <property type="protein sequence ID" value="OYD15676.1"/>
    <property type="molecule type" value="Genomic_DNA"/>
</dbReference>
<dbReference type="Pfam" id="PF07705">
    <property type="entry name" value="CARDB"/>
    <property type="match status" value="1"/>
</dbReference>